<protein>
    <submittedName>
        <fullName evidence="4">Detected protein of confused Function</fullName>
    </submittedName>
</protein>
<evidence type="ECO:0000313" key="4">
    <source>
        <dbReference type="EMBL" id="KAE8685051.1"/>
    </source>
</evidence>
<dbReference type="InterPro" id="IPR051350">
    <property type="entry name" value="WD_repeat-ST_regulator"/>
</dbReference>
<dbReference type="Proteomes" id="UP000436088">
    <property type="component" value="Unassembled WGS sequence"/>
</dbReference>
<gene>
    <name evidence="4" type="ORF">F3Y22_tig00111101pilonHSYRG00040</name>
</gene>
<accession>A0A6A2YZK5</accession>
<dbReference type="PROSITE" id="PS50294">
    <property type="entry name" value="WD_REPEATS_REGION"/>
    <property type="match status" value="1"/>
</dbReference>
<organism evidence="4 5">
    <name type="scientific">Hibiscus syriacus</name>
    <name type="common">Rose of Sharon</name>
    <dbReference type="NCBI Taxonomy" id="106335"/>
    <lineage>
        <taxon>Eukaryota</taxon>
        <taxon>Viridiplantae</taxon>
        <taxon>Streptophyta</taxon>
        <taxon>Embryophyta</taxon>
        <taxon>Tracheophyta</taxon>
        <taxon>Spermatophyta</taxon>
        <taxon>Magnoliopsida</taxon>
        <taxon>eudicotyledons</taxon>
        <taxon>Gunneridae</taxon>
        <taxon>Pentapetalae</taxon>
        <taxon>rosids</taxon>
        <taxon>malvids</taxon>
        <taxon>Malvales</taxon>
        <taxon>Malvaceae</taxon>
        <taxon>Malvoideae</taxon>
        <taxon>Hibiscus</taxon>
    </lineage>
</organism>
<dbReference type="InterPro" id="IPR036322">
    <property type="entry name" value="WD40_repeat_dom_sf"/>
</dbReference>
<reference evidence="4" key="1">
    <citation type="submission" date="2019-09" db="EMBL/GenBank/DDBJ databases">
        <title>Draft genome information of white flower Hibiscus syriacus.</title>
        <authorList>
            <person name="Kim Y.-M."/>
        </authorList>
    </citation>
    <scope>NUCLEOTIDE SEQUENCE [LARGE SCALE GENOMIC DNA]</scope>
    <source>
        <strain evidence="4">YM2019G1</strain>
    </source>
</reference>
<sequence length="168" mass="18929">MCLVSDSKRIVYGSSNPEKGTCMWHCDGTEVKAWRGMRMPKALDLAEHSIVSLSVPVDSKFFIVSLNSQVHLWDVAGKWAMPLKYTGHEQKKYVIRSCFGGINSMCIASGSQNTQVHIRNRRSPTPIEVLSGHSMIVDRVIWNPIRPLMLASASDDHRIRIWGPKPKQ</sequence>
<dbReference type="InterPro" id="IPR001680">
    <property type="entry name" value="WD40_rpt"/>
</dbReference>
<dbReference type="PROSITE" id="PS50082">
    <property type="entry name" value="WD_REPEATS_2"/>
    <property type="match status" value="1"/>
</dbReference>
<dbReference type="Gene3D" id="2.130.10.10">
    <property type="entry name" value="YVTN repeat-like/Quinoprotein amine dehydrogenase"/>
    <property type="match status" value="1"/>
</dbReference>
<dbReference type="EMBL" id="VEPZ02001235">
    <property type="protein sequence ID" value="KAE8685051.1"/>
    <property type="molecule type" value="Genomic_DNA"/>
</dbReference>
<dbReference type="AlphaFoldDB" id="A0A6A2YZK5"/>
<keyword evidence="1 3" id="KW-0853">WD repeat</keyword>
<proteinExistence type="predicted"/>
<evidence type="ECO:0000256" key="1">
    <source>
        <dbReference type="ARBA" id="ARBA00022574"/>
    </source>
</evidence>
<comment type="caution">
    <text evidence="4">The sequence shown here is derived from an EMBL/GenBank/DDBJ whole genome shotgun (WGS) entry which is preliminary data.</text>
</comment>
<feature type="repeat" description="WD" evidence="3">
    <location>
        <begin position="130"/>
        <end position="168"/>
    </location>
</feature>
<keyword evidence="2" id="KW-0677">Repeat</keyword>
<dbReference type="PANTHER" id="PTHR22838:SF23">
    <property type="entry name" value="WD REPEAT-CONTAINING PROTEIN WDS HOMOLOG"/>
    <property type="match status" value="1"/>
</dbReference>
<name>A0A6A2YZK5_HIBSY</name>
<evidence type="ECO:0000256" key="2">
    <source>
        <dbReference type="ARBA" id="ARBA00022737"/>
    </source>
</evidence>
<dbReference type="SMART" id="SM00320">
    <property type="entry name" value="WD40"/>
    <property type="match status" value="3"/>
</dbReference>
<dbReference type="SUPFAM" id="SSF50978">
    <property type="entry name" value="WD40 repeat-like"/>
    <property type="match status" value="1"/>
</dbReference>
<dbReference type="Pfam" id="PF00400">
    <property type="entry name" value="WD40"/>
    <property type="match status" value="1"/>
</dbReference>
<dbReference type="InterPro" id="IPR015943">
    <property type="entry name" value="WD40/YVTN_repeat-like_dom_sf"/>
</dbReference>
<dbReference type="PANTHER" id="PTHR22838">
    <property type="entry name" value="WD REPEAT PROTEIN 26-RELATED"/>
    <property type="match status" value="1"/>
</dbReference>
<evidence type="ECO:0000256" key="3">
    <source>
        <dbReference type="PROSITE-ProRule" id="PRU00221"/>
    </source>
</evidence>
<evidence type="ECO:0000313" key="5">
    <source>
        <dbReference type="Proteomes" id="UP000436088"/>
    </source>
</evidence>
<keyword evidence="5" id="KW-1185">Reference proteome</keyword>